<dbReference type="EMBL" id="OZ034826">
    <property type="protein sequence ID" value="CAL1681817.1"/>
    <property type="molecule type" value="Genomic_DNA"/>
</dbReference>
<sequence length="100" mass="11492">MCKLLIIITKSCVSRSVLPSLKLRTRRLLDSSSKRITETKTRFSRGDSRPLHFAQYVEMARYCSTDARQFEPIQNASRAPPNSTIARGFLKQCDKRSTIR</sequence>
<keyword evidence="2" id="KW-1185">Reference proteome</keyword>
<organism evidence="1 2">
    <name type="scientific">Lasius platythorax</name>
    <dbReference type="NCBI Taxonomy" id="488582"/>
    <lineage>
        <taxon>Eukaryota</taxon>
        <taxon>Metazoa</taxon>
        <taxon>Ecdysozoa</taxon>
        <taxon>Arthropoda</taxon>
        <taxon>Hexapoda</taxon>
        <taxon>Insecta</taxon>
        <taxon>Pterygota</taxon>
        <taxon>Neoptera</taxon>
        <taxon>Endopterygota</taxon>
        <taxon>Hymenoptera</taxon>
        <taxon>Apocrita</taxon>
        <taxon>Aculeata</taxon>
        <taxon>Formicoidea</taxon>
        <taxon>Formicidae</taxon>
        <taxon>Formicinae</taxon>
        <taxon>Lasius</taxon>
        <taxon>Lasius</taxon>
    </lineage>
</organism>
<name>A0AAV2NR56_9HYME</name>
<accession>A0AAV2NR56</accession>
<dbReference type="Proteomes" id="UP001497644">
    <property type="component" value="Chromosome 3"/>
</dbReference>
<reference evidence="1" key="1">
    <citation type="submission" date="2024-04" db="EMBL/GenBank/DDBJ databases">
        <authorList>
            <consortium name="Molecular Ecology Group"/>
        </authorList>
    </citation>
    <scope>NUCLEOTIDE SEQUENCE</scope>
</reference>
<evidence type="ECO:0000313" key="1">
    <source>
        <dbReference type="EMBL" id="CAL1681817.1"/>
    </source>
</evidence>
<proteinExistence type="predicted"/>
<evidence type="ECO:0000313" key="2">
    <source>
        <dbReference type="Proteomes" id="UP001497644"/>
    </source>
</evidence>
<protein>
    <submittedName>
        <fullName evidence="1">Uncharacterized protein</fullName>
    </submittedName>
</protein>
<gene>
    <name evidence="1" type="ORF">LPLAT_LOCUS7755</name>
</gene>
<dbReference type="AlphaFoldDB" id="A0AAV2NR56"/>